<gene>
    <name evidence="1" type="ORF">CRE_05077</name>
</gene>
<evidence type="ECO:0000313" key="2">
    <source>
        <dbReference type="Proteomes" id="UP000008281"/>
    </source>
</evidence>
<dbReference type="FunCoup" id="E3MZ25">
    <property type="interactions" value="3638"/>
</dbReference>
<dbReference type="EMBL" id="DS268499">
    <property type="protein sequence ID" value="EFP12801.1"/>
    <property type="molecule type" value="Genomic_DNA"/>
</dbReference>
<organism evidence="2">
    <name type="scientific">Caenorhabditis remanei</name>
    <name type="common">Caenorhabditis vulgaris</name>
    <dbReference type="NCBI Taxonomy" id="31234"/>
    <lineage>
        <taxon>Eukaryota</taxon>
        <taxon>Metazoa</taxon>
        <taxon>Ecdysozoa</taxon>
        <taxon>Nematoda</taxon>
        <taxon>Chromadorea</taxon>
        <taxon>Rhabditida</taxon>
        <taxon>Rhabditina</taxon>
        <taxon>Rhabditomorpha</taxon>
        <taxon>Rhabditoidea</taxon>
        <taxon>Rhabditidae</taxon>
        <taxon>Peloderinae</taxon>
        <taxon>Caenorhabditis</taxon>
    </lineage>
</organism>
<dbReference type="eggNOG" id="ENOG502TJNT">
    <property type="taxonomic scope" value="Eukaryota"/>
</dbReference>
<dbReference type="Pfam" id="PF01827">
    <property type="entry name" value="FTH"/>
    <property type="match status" value="1"/>
</dbReference>
<dbReference type="GeneID" id="9801641"/>
<dbReference type="CTD" id="9801641"/>
<dbReference type="InterPro" id="IPR001810">
    <property type="entry name" value="F-box_dom"/>
</dbReference>
<dbReference type="PANTHER" id="PTHR23015:SF4">
    <property type="entry name" value="DUF38 DOMAIN-CONTAINING PROTEIN-RELATED"/>
    <property type="match status" value="1"/>
</dbReference>
<dbReference type="InterPro" id="IPR002900">
    <property type="entry name" value="DUF38/FTH_CAE_spp"/>
</dbReference>
<proteinExistence type="predicted"/>
<dbReference type="OMA" id="CETHYEM"/>
<dbReference type="SMART" id="SM00256">
    <property type="entry name" value="FBOX"/>
    <property type="match status" value="1"/>
</dbReference>
<dbReference type="HOGENOM" id="CLU_030831_0_3_1"/>
<sequence>MSLSVSLLEMPDVVMAIILRNADLRSILILRKVCRGLREFIDINKPETHLDFVRISVNTESIKLDMPFDSVKYQKNEGGCWISGRKSRRKLLKNLDFMPVFLNDFKIIMKNQKSAVGNYQVHFHLFKDHDFRNEELLETKFLEMWRQSVQQWGHLIPVKELIMSTVSEQEVMSVLPYIDSEILESIDMFDARYVESFPIDIDRIIQLKQWKNLKTLKMNHLIVSCPLEQFSHFSTVSIFRTSLTGEELTELKEVFTKSTTLTSMELTYSSINKTEICDQLGQPCETHYEMSRNIKTWEARLPYSTLQISLARKEKNYVFRLQKFPQSEAVKCPPDK</sequence>
<keyword evidence="2" id="KW-1185">Reference proteome</keyword>
<dbReference type="GO" id="GO:0045087">
    <property type="term" value="P:innate immune response"/>
    <property type="evidence" value="ECO:0007669"/>
    <property type="project" value="TreeGrafter"/>
</dbReference>
<dbReference type="Pfam" id="PF00646">
    <property type="entry name" value="F-box"/>
    <property type="match status" value="1"/>
</dbReference>
<name>E3MZ25_CAERE</name>
<dbReference type="Proteomes" id="UP000008281">
    <property type="component" value="Unassembled WGS sequence"/>
</dbReference>
<dbReference type="PROSITE" id="PS50181">
    <property type="entry name" value="FBOX"/>
    <property type="match status" value="1"/>
</dbReference>
<dbReference type="OrthoDB" id="5807802at2759"/>
<dbReference type="RefSeq" id="XP_003098582.2">
    <property type="nucleotide sequence ID" value="XM_003098534.2"/>
</dbReference>
<dbReference type="AlphaFoldDB" id="E3MZ25"/>
<reference evidence="1" key="1">
    <citation type="submission" date="2007-07" db="EMBL/GenBank/DDBJ databases">
        <title>PCAP assembly of the Caenorhabditis remanei genome.</title>
        <authorList>
            <consortium name="The Caenorhabditis remanei Sequencing Consortium"/>
            <person name="Wilson R.K."/>
        </authorList>
    </citation>
    <scope>NUCLEOTIDE SEQUENCE [LARGE SCALE GENOMIC DNA]</scope>
    <source>
        <strain evidence="1">PB4641</strain>
    </source>
</reference>
<dbReference type="PANTHER" id="PTHR23015">
    <property type="entry name" value="UNCHARACTERIZED C.ELEGANS PROTEIN"/>
    <property type="match status" value="1"/>
</dbReference>
<dbReference type="KEGG" id="crq:GCK72_019758"/>
<protein>
    <submittedName>
        <fullName evidence="1">Uncharacterized protein</fullName>
    </submittedName>
</protein>
<evidence type="ECO:0000313" key="1">
    <source>
        <dbReference type="EMBL" id="EFP12801.1"/>
    </source>
</evidence>
<dbReference type="InterPro" id="IPR040161">
    <property type="entry name" value="FB224"/>
</dbReference>
<accession>E3MZ25</accession>